<organism evidence="12 13">
    <name type="scientific">Streptococcus dentapri</name>
    <dbReference type="NCBI Taxonomy" id="573564"/>
    <lineage>
        <taxon>Bacteria</taxon>
        <taxon>Bacillati</taxon>
        <taxon>Bacillota</taxon>
        <taxon>Bacilli</taxon>
        <taxon>Lactobacillales</taxon>
        <taxon>Streptococcaceae</taxon>
        <taxon>Streptococcus</taxon>
    </lineage>
</organism>
<dbReference type="InterPro" id="IPR023005">
    <property type="entry name" value="Nucleoside_diP_kinase_AS"/>
</dbReference>
<sequence length="138" mass="15143">MEETFFILKPDAVERGLVGEILQRAERRGFTISRLEVRKADRAILAAHYEDLADKPFFDGLADFMMSRPLVIGTFSGNDVIKSWRQMLGATNPADSAPGTIRGDFAMAPSGTVMPNIAHGSDSPESAQREIALWFGQA</sequence>
<evidence type="ECO:0000256" key="3">
    <source>
        <dbReference type="ARBA" id="ARBA00022679"/>
    </source>
</evidence>
<dbReference type="EC" id="2.7.4.6" evidence="10"/>
<dbReference type="Gene3D" id="3.30.70.141">
    <property type="entry name" value="Nucleoside diphosphate kinase-like domain"/>
    <property type="match status" value="1"/>
</dbReference>
<evidence type="ECO:0000313" key="12">
    <source>
        <dbReference type="EMBL" id="MFC3931221.1"/>
    </source>
</evidence>
<dbReference type="GO" id="GO:0004550">
    <property type="term" value="F:nucleoside diphosphate kinase activity"/>
    <property type="evidence" value="ECO:0007669"/>
    <property type="project" value="UniProtKB-EC"/>
</dbReference>
<evidence type="ECO:0000256" key="2">
    <source>
        <dbReference type="ARBA" id="ARBA00008142"/>
    </source>
</evidence>
<feature type="domain" description="Nucleoside diphosphate kinase-like" evidence="11">
    <location>
        <begin position="1"/>
        <end position="138"/>
    </location>
</feature>
<reference evidence="13" key="1">
    <citation type="journal article" date="2019" name="Int. J. Syst. Evol. Microbiol.">
        <title>The Global Catalogue of Microorganisms (GCM) 10K type strain sequencing project: providing services to taxonomists for standard genome sequencing and annotation.</title>
        <authorList>
            <consortium name="The Broad Institute Genomics Platform"/>
            <consortium name="The Broad Institute Genome Sequencing Center for Infectious Disease"/>
            <person name="Wu L."/>
            <person name="Ma J."/>
        </authorList>
    </citation>
    <scope>NUCLEOTIDE SEQUENCE [LARGE SCALE GENOMIC DNA]</scope>
    <source>
        <strain evidence="13">CCUG 58728</strain>
    </source>
</reference>
<feature type="binding site" evidence="8">
    <location>
        <position position="57"/>
    </location>
    <ligand>
        <name>ATP</name>
        <dbReference type="ChEBI" id="CHEBI:30616"/>
    </ligand>
</feature>
<dbReference type="PROSITE" id="PS00469">
    <property type="entry name" value="NDPK"/>
    <property type="match status" value="1"/>
</dbReference>
<comment type="catalytic activity">
    <reaction evidence="10">
        <text>a 2'-deoxyribonucleoside 5'-diphosphate + ATP = a 2'-deoxyribonucleoside 5'-triphosphate + ADP</text>
        <dbReference type="Rhea" id="RHEA:44640"/>
        <dbReference type="ChEBI" id="CHEBI:30616"/>
        <dbReference type="ChEBI" id="CHEBI:61560"/>
        <dbReference type="ChEBI" id="CHEBI:73316"/>
        <dbReference type="ChEBI" id="CHEBI:456216"/>
        <dbReference type="EC" id="2.7.4.6"/>
    </reaction>
</comment>
<dbReference type="SMART" id="SM00562">
    <property type="entry name" value="NDK"/>
    <property type="match status" value="1"/>
</dbReference>
<name>A0ABV8CYP1_9STRE</name>
<evidence type="ECO:0000256" key="10">
    <source>
        <dbReference type="RuleBase" id="RU004013"/>
    </source>
</evidence>
<dbReference type="PRINTS" id="PR01243">
    <property type="entry name" value="NUCDPKINASE"/>
</dbReference>
<evidence type="ECO:0000256" key="7">
    <source>
        <dbReference type="ARBA" id="ARBA00023080"/>
    </source>
</evidence>
<feature type="binding site" evidence="8">
    <location>
        <position position="9"/>
    </location>
    <ligand>
        <name>ATP</name>
        <dbReference type="ChEBI" id="CHEBI:30616"/>
    </ligand>
</feature>
<dbReference type="PANTHER" id="PTHR11349">
    <property type="entry name" value="NUCLEOSIDE DIPHOSPHATE KINASE"/>
    <property type="match status" value="1"/>
</dbReference>
<dbReference type="Pfam" id="PF00334">
    <property type="entry name" value="NDK"/>
    <property type="match status" value="1"/>
</dbReference>
<keyword evidence="4 10" id="KW-0547">Nucleotide-binding</keyword>
<evidence type="ECO:0000256" key="8">
    <source>
        <dbReference type="PROSITE-ProRule" id="PRU00706"/>
    </source>
</evidence>
<dbReference type="CDD" id="cd04413">
    <property type="entry name" value="NDPk_I"/>
    <property type="match status" value="1"/>
</dbReference>
<evidence type="ECO:0000259" key="11">
    <source>
        <dbReference type="SMART" id="SM00562"/>
    </source>
</evidence>
<dbReference type="SUPFAM" id="SSF54919">
    <property type="entry name" value="Nucleoside diphosphate kinase, NDK"/>
    <property type="match status" value="1"/>
</dbReference>
<dbReference type="NCBIfam" id="NF001908">
    <property type="entry name" value="PRK00668.1"/>
    <property type="match status" value="1"/>
</dbReference>
<feature type="binding site" evidence="8">
    <location>
        <position position="91"/>
    </location>
    <ligand>
        <name>ATP</name>
        <dbReference type="ChEBI" id="CHEBI:30616"/>
    </ligand>
</feature>
<feature type="binding site" evidence="8">
    <location>
        <position position="102"/>
    </location>
    <ligand>
        <name>ATP</name>
        <dbReference type="ChEBI" id="CHEBI:30616"/>
    </ligand>
</feature>
<dbReference type="EMBL" id="JBHSAC010000001">
    <property type="protein sequence ID" value="MFC3931221.1"/>
    <property type="molecule type" value="Genomic_DNA"/>
</dbReference>
<feature type="binding site" evidence="8">
    <location>
        <position position="116"/>
    </location>
    <ligand>
        <name>ATP</name>
        <dbReference type="ChEBI" id="CHEBI:30616"/>
    </ligand>
</feature>
<protein>
    <recommendedName>
        <fullName evidence="10">Nucleoside diphosphate kinase</fullName>
        <ecNumber evidence="10">2.7.4.6</ecNumber>
    </recommendedName>
</protein>
<evidence type="ECO:0000256" key="1">
    <source>
        <dbReference type="ARBA" id="ARBA00001946"/>
    </source>
</evidence>
<dbReference type="PROSITE" id="PS51374">
    <property type="entry name" value="NDPK_LIKE"/>
    <property type="match status" value="1"/>
</dbReference>
<evidence type="ECO:0000313" key="13">
    <source>
        <dbReference type="Proteomes" id="UP001595901"/>
    </source>
</evidence>
<feature type="active site" description="Pros-phosphohistidine intermediate" evidence="8">
    <location>
        <position position="119"/>
    </location>
</feature>
<keyword evidence="6 10" id="KW-0067">ATP-binding</keyword>
<dbReference type="RefSeq" id="WP_380428919.1">
    <property type="nucleotide sequence ID" value="NZ_JBHSAC010000001.1"/>
</dbReference>
<evidence type="ECO:0000256" key="6">
    <source>
        <dbReference type="ARBA" id="ARBA00022840"/>
    </source>
</evidence>
<proteinExistence type="inferred from homology"/>
<evidence type="ECO:0000256" key="4">
    <source>
        <dbReference type="ARBA" id="ARBA00022741"/>
    </source>
</evidence>
<comment type="cofactor">
    <cofactor evidence="1">
        <name>Mg(2+)</name>
        <dbReference type="ChEBI" id="CHEBI:18420"/>
    </cofactor>
</comment>
<keyword evidence="7" id="KW-0546">Nucleotide metabolism</keyword>
<keyword evidence="3 10" id="KW-0808">Transferase</keyword>
<gene>
    <name evidence="12" type="primary">ndk</name>
    <name evidence="12" type="ORF">ACFOSE_00025</name>
</gene>
<dbReference type="Proteomes" id="UP001595901">
    <property type="component" value="Unassembled WGS sequence"/>
</dbReference>
<keyword evidence="5 10" id="KW-0418">Kinase</keyword>
<dbReference type="InterPro" id="IPR034907">
    <property type="entry name" value="NDK-like_dom"/>
</dbReference>
<dbReference type="InterPro" id="IPR036850">
    <property type="entry name" value="NDK-like_dom_sf"/>
</dbReference>
<keyword evidence="13" id="KW-1185">Reference proteome</keyword>
<feature type="binding site" evidence="8">
    <location>
        <position position="85"/>
    </location>
    <ligand>
        <name>ATP</name>
        <dbReference type="ChEBI" id="CHEBI:30616"/>
    </ligand>
</feature>
<comment type="caution">
    <text evidence="12">The sequence shown here is derived from an EMBL/GenBank/DDBJ whole genome shotgun (WGS) entry which is preliminary data.</text>
</comment>
<evidence type="ECO:0000256" key="9">
    <source>
        <dbReference type="RuleBase" id="RU004011"/>
    </source>
</evidence>
<accession>A0ABV8CYP1</accession>
<evidence type="ECO:0000256" key="5">
    <source>
        <dbReference type="ARBA" id="ARBA00022777"/>
    </source>
</evidence>
<dbReference type="InterPro" id="IPR001564">
    <property type="entry name" value="Nucleoside_diP_kinase"/>
</dbReference>
<comment type="similarity">
    <text evidence="2 8 9">Belongs to the NDK family.</text>
</comment>